<keyword evidence="2" id="KW-1185">Reference proteome</keyword>
<dbReference type="RefSeq" id="WP_096352119.1">
    <property type="nucleotide sequence ID" value="NZ_AP017313.1"/>
</dbReference>
<accession>A0A0X8X343</accession>
<proteinExistence type="predicted"/>
<protein>
    <submittedName>
        <fullName evidence="1">Uncharacterized protein</fullName>
    </submittedName>
</protein>
<organism evidence="1 2">
    <name type="scientific">Mucilaginibacter gotjawali</name>
    <dbReference type="NCBI Taxonomy" id="1550579"/>
    <lineage>
        <taxon>Bacteria</taxon>
        <taxon>Pseudomonadati</taxon>
        <taxon>Bacteroidota</taxon>
        <taxon>Sphingobacteriia</taxon>
        <taxon>Sphingobacteriales</taxon>
        <taxon>Sphingobacteriaceae</taxon>
        <taxon>Mucilaginibacter</taxon>
    </lineage>
</organism>
<dbReference type="AlphaFoldDB" id="A0A0X8X343"/>
<dbReference type="Proteomes" id="UP000218263">
    <property type="component" value="Chromosome"/>
</dbReference>
<evidence type="ECO:0000313" key="2">
    <source>
        <dbReference type="Proteomes" id="UP000218263"/>
    </source>
</evidence>
<name>A0A0X8X343_9SPHI</name>
<reference evidence="1 2" key="1">
    <citation type="submission" date="2015-12" db="EMBL/GenBank/DDBJ databases">
        <title>Genome sequence of Mucilaginibacter gotjawali.</title>
        <authorList>
            <person name="Lee J.S."/>
            <person name="Lee K.C."/>
            <person name="Kim K.K."/>
            <person name="Lee B.W."/>
        </authorList>
    </citation>
    <scope>NUCLEOTIDE SEQUENCE [LARGE SCALE GENOMIC DNA]</scope>
    <source>
        <strain evidence="1 2">SA3-7</strain>
    </source>
</reference>
<dbReference type="EMBL" id="AP017313">
    <property type="protein sequence ID" value="BAU54243.1"/>
    <property type="molecule type" value="Genomic_DNA"/>
</dbReference>
<dbReference type="OrthoDB" id="1121914at2"/>
<evidence type="ECO:0000313" key="1">
    <source>
        <dbReference type="EMBL" id="BAU54243.1"/>
    </source>
</evidence>
<gene>
    <name evidence="1" type="ORF">MgSA37_02417</name>
</gene>
<sequence length="159" mass="17508">MYNQTSTINPKSLIKTTIIIHLALLIGQVLFGAVVFAITPNPVFNLKPGNDVFFYVLILLVGLGIFLGGFLFKQQLANAAEKTNLKDKLGVYQTAFIVRAALSEGASMFGIVCTMITSNLFYLAIVGINILFFISIRPTRDKIEEALNLDYNEKAAIDE</sequence>
<dbReference type="KEGG" id="mgot:MgSA37_02417"/>